<protein>
    <recommendedName>
        <fullName evidence="4">Protein LNK1</fullName>
    </recommendedName>
</protein>
<gene>
    <name evidence="2" type="ORF">OLEA9_A019802</name>
</gene>
<dbReference type="PANTHER" id="PTHR33334:SF8">
    <property type="entry name" value="PROTEIN LNK1"/>
    <property type="match status" value="1"/>
</dbReference>
<feature type="compositionally biased region" description="Polar residues" evidence="1">
    <location>
        <begin position="152"/>
        <end position="163"/>
    </location>
</feature>
<evidence type="ECO:0000256" key="1">
    <source>
        <dbReference type="SAM" id="MobiDB-lite"/>
    </source>
</evidence>
<dbReference type="Proteomes" id="UP000594638">
    <property type="component" value="Unassembled WGS sequence"/>
</dbReference>
<dbReference type="AlphaFoldDB" id="A0A8S0Q472"/>
<dbReference type="OrthoDB" id="618331at2759"/>
<reference evidence="2 3" key="1">
    <citation type="submission" date="2019-12" db="EMBL/GenBank/DDBJ databases">
        <authorList>
            <person name="Alioto T."/>
            <person name="Alioto T."/>
            <person name="Gomez Garrido J."/>
        </authorList>
    </citation>
    <scope>NUCLEOTIDE SEQUENCE [LARGE SCALE GENOMIC DNA]</scope>
</reference>
<dbReference type="EMBL" id="CACTIH010000446">
    <property type="protein sequence ID" value="CAA2960773.1"/>
    <property type="molecule type" value="Genomic_DNA"/>
</dbReference>
<feature type="region of interest" description="Disordered" evidence="1">
    <location>
        <begin position="131"/>
        <end position="166"/>
    </location>
</feature>
<evidence type="ECO:0000313" key="3">
    <source>
        <dbReference type="Proteomes" id="UP000594638"/>
    </source>
</evidence>
<keyword evidence="3" id="KW-1185">Reference proteome</keyword>
<comment type="caution">
    <text evidence="2">The sequence shown here is derived from an EMBL/GenBank/DDBJ whole genome shotgun (WGS) entry which is preliminary data.</text>
</comment>
<feature type="region of interest" description="Disordered" evidence="1">
    <location>
        <begin position="424"/>
        <end position="443"/>
    </location>
</feature>
<dbReference type="InterPro" id="IPR039928">
    <property type="entry name" value="LNK"/>
</dbReference>
<dbReference type="GO" id="GO:0007623">
    <property type="term" value="P:circadian rhythm"/>
    <property type="evidence" value="ECO:0007669"/>
    <property type="project" value="InterPro"/>
</dbReference>
<feature type="compositionally biased region" description="Polar residues" evidence="1">
    <location>
        <begin position="424"/>
        <end position="435"/>
    </location>
</feature>
<dbReference type="Gramene" id="OE9A019802T9">
    <property type="protein sequence ID" value="OE9A019802C9"/>
    <property type="gene ID" value="OE9A019802"/>
</dbReference>
<name>A0A8S0Q472_OLEEU</name>
<dbReference type="GO" id="GO:0006355">
    <property type="term" value="P:regulation of DNA-templated transcription"/>
    <property type="evidence" value="ECO:0007669"/>
    <property type="project" value="InterPro"/>
</dbReference>
<dbReference type="Gramene" id="OE9A019802T4">
    <property type="protein sequence ID" value="OE9A019802C4"/>
    <property type="gene ID" value="OE9A019802"/>
</dbReference>
<dbReference type="PANTHER" id="PTHR33334">
    <property type="entry name" value="PROTEIN LNK1"/>
    <property type="match status" value="1"/>
</dbReference>
<proteinExistence type="predicted"/>
<evidence type="ECO:0008006" key="4">
    <source>
        <dbReference type="Google" id="ProtNLM"/>
    </source>
</evidence>
<accession>A0A8S0Q472</accession>
<evidence type="ECO:0000313" key="2">
    <source>
        <dbReference type="EMBL" id="CAA2960773.1"/>
    </source>
</evidence>
<organism evidence="2 3">
    <name type="scientific">Olea europaea subsp. europaea</name>
    <dbReference type="NCBI Taxonomy" id="158383"/>
    <lineage>
        <taxon>Eukaryota</taxon>
        <taxon>Viridiplantae</taxon>
        <taxon>Streptophyta</taxon>
        <taxon>Embryophyta</taxon>
        <taxon>Tracheophyta</taxon>
        <taxon>Spermatophyta</taxon>
        <taxon>Magnoliopsida</taxon>
        <taxon>eudicotyledons</taxon>
        <taxon>Gunneridae</taxon>
        <taxon>Pentapetalae</taxon>
        <taxon>asterids</taxon>
        <taxon>lamiids</taxon>
        <taxon>Lamiales</taxon>
        <taxon>Oleaceae</taxon>
        <taxon>Oleeae</taxon>
        <taxon>Olea</taxon>
    </lineage>
</organism>
<feature type="compositionally biased region" description="Basic and acidic residues" evidence="1">
    <location>
        <begin position="141"/>
        <end position="151"/>
    </location>
</feature>
<sequence>MSDLCTYKIEGTVWDEFCQIDDHIVPQTGDKRANRNYFQGDGCKKPRCGVTCISSNFIDGYSDSYVDQEREQGEYNRKSLVLEKDSLSHRKNSLFLTSSDSHSIRNVPGLISDNTKTSGHDFKNNNTDSIGSEFYANDPIQDEKSTSDHNHSYSYSLEDTPQTDNDLNFLDNFEDVDRMFRSCDSTFGLGASREDEFGWFSCPESNAMENMSGSHNLLKLIVSNDSALETSPVGSKESSWPLGTDEFASHLSIVNGSSRPDCKDEFMPKDQQIHEYKLQSKHQNPSERKRKEQYFGNGSYISNLPSEVIQFPYGDASNQAFPYMDIQHQQQGSTCDSVSQEKQVHLSGDKLDDRCDVEVGRIVTPAELCSSNIQESLSMSPNLDDISPEAVSFCQLQHVTKQLDLRTKLCIRDGLYRLATSAEQRQNQENLNSSSGDERDASGTFMAEGANKCAGFMNVETDTNSVDRSIAHLLFTCP</sequence>